<dbReference type="SFLD" id="SFLDS00003">
    <property type="entry name" value="Haloacid_Dehalogenase"/>
    <property type="match status" value="1"/>
</dbReference>
<evidence type="ECO:0000256" key="2">
    <source>
        <dbReference type="ARBA" id="ARBA00001946"/>
    </source>
</evidence>
<dbReference type="Proteomes" id="UP001254608">
    <property type="component" value="Unassembled WGS sequence"/>
</dbReference>
<comment type="pathway">
    <text evidence="3 6">Organic acid metabolism; glycolate biosynthesis; glycolate from 2-phosphoglycolate: step 1/1.</text>
</comment>
<keyword evidence="6 7" id="KW-0378">Hydrolase</keyword>
<dbReference type="SFLD" id="SFLDG01129">
    <property type="entry name" value="C1.5:_HAD__Beta-PGM__Phosphata"/>
    <property type="match status" value="1"/>
</dbReference>
<dbReference type="Pfam" id="PF13419">
    <property type="entry name" value="HAD_2"/>
    <property type="match status" value="1"/>
</dbReference>
<comment type="caution">
    <text evidence="7">The sequence shown here is derived from an EMBL/GenBank/DDBJ whole genome shotgun (WGS) entry which is preliminary data.</text>
</comment>
<comment type="function">
    <text evidence="6">Specifically catalyzes the dephosphorylation of 2-phosphoglycolate. Is involved in the dissimilation of the intracellular 2-phosphoglycolate formed during the DNA repair of 3'-phosphoglycolate ends, a major class of DNA lesions induced by oxidative stress.</text>
</comment>
<keyword evidence="6" id="KW-0119">Carbohydrate metabolism</keyword>
<comment type="catalytic activity">
    <reaction evidence="1 6">
        <text>2-phosphoglycolate + H2O = glycolate + phosphate</text>
        <dbReference type="Rhea" id="RHEA:14369"/>
        <dbReference type="ChEBI" id="CHEBI:15377"/>
        <dbReference type="ChEBI" id="CHEBI:29805"/>
        <dbReference type="ChEBI" id="CHEBI:43474"/>
        <dbReference type="ChEBI" id="CHEBI:58033"/>
        <dbReference type="EC" id="3.1.3.18"/>
    </reaction>
</comment>
<keyword evidence="6" id="KW-0479">Metal-binding</keyword>
<evidence type="ECO:0000256" key="4">
    <source>
        <dbReference type="ARBA" id="ARBA00006171"/>
    </source>
</evidence>
<dbReference type="InterPro" id="IPR037512">
    <property type="entry name" value="PGPase_prok"/>
</dbReference>
<comment type="similarity">
    <text evidence="4 6">Belongs to the HAD-like hydrolase superfamily. CbbY/CbbZ/Gph/YieH family.</text>
</comment>
<feature type="binding site" evidence="6">
    <location>
        <position position="10"/>
    </location>
    <ligand>
        <name>Mg(2+)</name>
        <dbReference type="ChEBI" id="CHEBI:18420"/>
    </ligand>
</feature>
<sequence>MKEPALVIFDLDGTLVDSAPDLAEAVGRTLEELGLPPPGEARIRAWVGHGARQLLSSALAWAGRPDASALAEREFERFMRHYGDCLCLQTRVYPGAFEALDALAQQGAELAVCTNKPHRYVEPLLVALGLAPRFRAWLGGDALPTRKPDAAPLLWLARDAGCEARDGLMVGDSRTDILAARAAGMPVVVLEHGYPAQEPIDDADGRLPGFAALPDWIHRCRSTLWPDPLESGRAD</sequence>
<dbReference type="Gene3D" id="1.10.150.240">
    <property type="entry name" value="Putative phosphatase, domain 2"/>
    <property type="match status" value="1"/>
</dbReference>
<comment type="cofactor">
    <cofactor evidence="2 6">
        <name>Mg(2+)</name>
        <dbReference type="ChEBI" id="CHEBI:18420"/>
    </cofactor>
</comment>
<evidence type="ECO:0000313" key="8">
    <source>
        <dbReference type="Proteomes" id="UP001254608"/>
    </source>
</evidence>
<evidence type="ECO:0000313" key="7">
    <source>
        <dbReference type="EMBL" id="MDT0496086.1"/>
    </source>
</evidence>
<feature type="binding site" evidence="6">
    <location>
        <position position="172"/>
    </location>
    <ligand>
        <name>Mg(2+)</name>
        <dbReference type="ChEBI" id="CHEBI:18420"/>
    </ligand>
</feature>
<feature type="binding site" evidence="6">
    <location>
        <position position="12"/>
    </location>
    <ligand>
        <name>Mg(2+)</name>
        <dbReference type="ChEBI" id="CHEBI:18420"/>
    </ligand>
</feature>
<dbReference type="InterPro" id="IPR023214">
    <property type="entry name" value="HAD_sf"/>
</dbReference>
<dbReference type="InterPro" id="IPR036412">
    <property type="entry name" value="HAD-like_sf"/>
</dbReference>
<evidence type="ECO:0000256" key="5">
    <source>
        <dbReference type="ARBA" id="ARBA00013078"/>
    </source>
</evidence>
<dbReference type="InterPro" id="IPR050155">
    <property type="entry name" value="HAD-like_hydrolase_sf"/>
</dbReference>
<dbReference type="NCBIfam" id="TIGR01449">
    <property type="entry name" value="PGP_bact"/>
    <property type="match status" value="1"/>
</dbReference>
<protein>
    <recommendedName>
        <fullName evidence="5 6">Phosphoglycolate phosphatase</fullName>
        <shortName evidence="6">PGP</shortName>
        <shortName evidence="6">PGPase</shortName>
        <ecNumber evidence="5 6">3.1.3.18</ecNumber>
    </recommendedName>
</protein>
<evidence type="ECO:0000256" key="1">
    <source>
        <dbReference type="ARBA" id="ARBA00000830"/>
    </source>
</evidence>
<dbReference type="GO" id="GO:0008967">
    <property type="term" value="F:phosphoglycolate phosphatase activity"/>
    <property type="evidence" value="ECO:0007669"/>
    <property type="project" value="UniProtKB-EC"/>
</dbReference>
<reference evidence="7 8" key="1">
    <citation type="submission" date="2023-09" db="EMBL/GenBank/DDBJ databases">
        <authorList>
            <person name="Rey-Velasco X."/>
        </authorList>
    </citation>
    <scope>NUCLEOTIDE SEQUENCE [LARGE SCALE GENOMIC DNA]</scope>
    <source>
        <strain evidence="7 8">W345</strain>
    </source>
</reference>
<dbReference type="InterPro" id="IPR041492">
    <property type="entry name" value="HAD_2"/>
</dbReference>
<accession>A0ABU2WDY3</accession>
<dbReference type="SUPFAM" id="SSF56784">
    <property type="entry name" value="HAD-like"/>
    <property type="match status" value="1"/>
</dbReference>
<dbReference type="PANTHER" id="PTHR43434:SF1">
    <property type="entry name" value="PHOSPHOGLYCOLATE PHOSPHATASE"/>
    <property type="match status" value="1"/>
</dbReference>
<dbReference type="InterPro" id="IPR023198">
    <property type="entry name" value="PGP-like_dom2"/>
</dbReference>
<dbReference type="HAMAP" id="MF_00495">
    <property type="entry name" value="GPH_hydrolase_bact"/>
    <property type="match status" value="1"/>
</dbReference>
<feature type="active site" description="Nucleophile" evidence="6">
    <location>
        <position position="10"/>
    </location>
</feature>
<gene>
    <name evidence="7" type="primary">gph</name>
    <name evidence="7" type="ORF">RM530_01720</name>
</gene>
<proteinExistence type="inferred from homology"/>
<organism evidence="7 8">
    <name type="scientific">Banduia mediterranea</name>
    <dbReference type="NCBI Taxonomy" id="3075609"/>
    <lineage>
        <taxon>Bacteria</taxon>
        <taxon>Pseudomonadati</taxon>
        <taxon>Pseudomonadota</taxon>
        <taxon>Gammaproteobacteria</taxon>
        <taxon>Nevskiales</taxon>
        <taxon>Algiphilaceae</taxon>
        <taxon>Banduia</taxon>
    </lineage>
</organism>
<dbReference type="CDD" id="cd16417">
    <property type="entry name" value="HAD_PGPase"/>
    <property type="match status" value="1"/>
</dbReference>
<evidence type="ECO:0000256" key="3">
    <source>
        <dbReference type="ARBA" id="ARBA00004818"/>
    </source>
</evidence>
<dbReference type="Gene3D" id="3.40.50.1000">
    <property type="entry name" value="HAD superfamily/HAD-like"/>
    <property type="match status" value="1"/>
</dbReference>
<dbReference type="EC" id="3.1.3.18" evidence="5 6"/>
<evidence type="ECO:0000256" key="6">
    <source>
        <dbReference type="HAMAP-Rule" id="MF_00495"/>
    </source>
</evidence>
<dbReference type="PANTHER" id="PTHR43434">
    <property type="entry name" value="PHOSPHOGLYCOLATE PHOSPHATASE"/>
    <property type="match status" value="1"/>
</dbReference>
<dbReference type="RefSeq" id="WP_311363478.1">
    <property type="nucleotide sequence ID" value="NZ_JAVRIC010000002.1"/>
</dbReference>
<dbReference type="EMBL" id="JAVRIC010000002">
    <property type="protein sequence ID" value="MDT0496086.1"/>
    <property type="molecule type" value="Genomic_DNA"/>
</dbReference>
<keyword evidence="8" id="KW-1185">Reference proteome</keyword>
<name>A0ABU2WDY3_9GAMM</name>
<dbReference type="SFLD" id="SFLDG01135">
    <property type="entry name" value="C1.5.6:_HAD__Beta-PGM__Phospha"/>
    <property type="match status" value="1"/>
</dbReference>
<keyword evidence="6" id="KW-0460">Magnesium</keyword>